<gene>
    <name evidence="1" type="ORF">BXY39_0951</name>
</gene>
<protein>
    <submittedName>
        <fullName evidence="1">Glycosyltransferase involved in cell wall biosynthesis</fullName>
    </submittedName>
</protein>
<dbReference type="InParanoid" id="A0A3M0CTZ7"/>
<keyword evidence="2" id="KW-1185">Reference proteome</keyword>
<proteinExistence type="predicted"/>
<name>A0A3M0CTZ7_9PROT</name>
<reference evidence="1 2" key="1">
    <citation type="submission" date="2018-10" db="EMBL/GenBank/DDBJ databases">
        <title>Genomic Encyclopedia of Archaeal and Bacterial Type Strains, Phase II (KMG-II): from individual species to whole genera.</title>
        <authorList>
            <person name="Goeker M."/>
        </authorList>
    </citation>
    <scope>NUCLEOTIDE SEQUENCE [LARGE SCALE GENOMIC DNA]</scope>
    <source>
        <strain evidence="1 2">DSM 25217</strain>
    </source>
</reference>
<evidence type="ECO:0000313" key="1">
    <source>
        <dbReference type="EMBL" id="RMB12455.1"/>
    </source>
</evidence>
<dbReference type="EMBL" id="REFR01000009">
    <property type="protein sequence ID" value="RMB12455.1"/>
    <property type="molecule type" value="Genomic_DNA"/>
</dbReference>
<sequence length="379" mass="41587">MHILVTSPIPTHPLNHGNRARLNAFCRALKTRGHVIHFVYGGFEGITRDQELAMRAAWDHVHIIPAIPGRRRQSHPDHHLIDDWYDDRLDPVVEGILARWEVGACIANYVWFARWLTRVPADIPTFIDTHDIFAGRHALLTAAGIEKSWFSTTATEEAKGLNRARTVIAIQQGEAESFRKRIDSEVVTIGHLTNPRDRAIRTPQPSALLRVGLMASDNPVNAHMLTELQAAWQRTPHMDTHCTLVIAGSAGRLLSDDSGAEILGYVEDAETFFSRLDLLIAPNIGGSGLKIKTVEALASGLPVVATSHAMIGLQANHDAHTCPDLDALCAMLAALSRNSTEIHALKTAGQNSIQSYHAAQEQAFDRLFPPVGVQGETQA</sequence>
<organism evidence="1 2">
    <name type="scientific">Eilatimonas milleporae</name>
    <dbReference type="NCBI Taxonomy" id="911205"/>
    <lineage>
        <taxon>Bacteria</taxon>
        <taxon>Pseudomonadati</taxon>
        <taxon>Pseudomonadota</taxon>
        <taxon>Alphaproteobacteria</taxon>
        <taxon>Kordiimonadales</taxon>
        <taxon>Kordiimonadaceae</taxon>
        <taxon>Eilatimonas</taxon>
    </lineage>
</organism>
<dbReference type="Proteomes" id="UP000271227">
    <property type="component" value="Unassembled WGS sequence"/>
</dbReference>
<dbReference type="GO" id="GO:0016740">
    <property type="term" value="F:transferase activity"/>
    <property type="evidence" value="ECO:0007669"/>
    <property type="project" value="UniProtKB-KW"/>
</dbReference>
<accession>A0A3M0CTZ7</accession>
<evidence type="ECO:0000313" key="2">
    <source>
        <dbReference type="Proteomes" id="UP000271227"/>
    </source>
</evidence>
<comment type="caution">
    <text evidence="1">The sequence shown here is derived from an EMBL/GenBank/DDBJ whole genome shotgun (WGS) entry which is preliminary data.</text>
</comment>
<dbReference type="SUPFAM" id="SSF53756">
    <property type="entry name" value="UDP-Glycosyltransferase/glycogen phosphorylase"/>
    <property type="match status" value="1"/>
</dbReference>
<keyword evidence="1" id="KW-0808">Transferase</keyword>
<dbReference type="Gene3D" id="3.40.50.2000">
    <property type="entry name" value="Glycogen Phosphorylase B"/>
    <property type="match status" value="2"/>
</dbReference>
<dbReference type="Pfam" id="PF13692">
    <property type="entry name" value="Glyco_trans_1_4"/>
    <property type="match status" value="1"/>
</dbReference>
<dbReference type="AlphaFoldDB" id="A0A3M0CTZ7"/>